<proteinExistence type="predicted"/>
<organism evidence="2 3">
    <name type="scientific">Xanthomonas campestris pv. phaseoli</name>
    <dbReference type="NCBI Taxonomy" id="317013"/>
    <lineage>
        <taxon>Bacteria</taxon>
        <taxon>Pseudomonadati</taxon>
        <taxon>Pseudomonadota</taxon>
        <taxon>Gammaproteobacteria</taxon>
        <taxon>Lysobacterales</taxon>
        <taxon>Lysobacteraceae</taxon>
        <taxon>Xanthomonas</taxon>
    </lineage>
</organism>
<feature type="region of interest" description="Disordered" evidence="1">
    <location>
        <begin position="11"/>
        <end position="36"/>
    </location>
</feature>
<evidence type="ECO:0000256" key="1">
    <source>
        <dbReference type="SAM" id="MobiDB-lite"/>
    </source>
</evidence>
<reference evidence="2 3" key="1">
    <citation type="submission" date="2017-10" db="EMBL/GenBank/DDBJ databases">
        <authorList>
            <person name="Regsiter A."/>
            <person name="William W."/>
        </authorList>
    </citation>
    <scope>NUCLEOTIDE SEQUENCE [LARGE SCALE GENOMIC DNA]</scope>
    <source>
        <strain evidence="2 3">CFBP6991</strain>
    </source>
</reference>
<sequence length="397" mass="41648">MRAPDPIEALAHASPERGAPAPTLAGMSTATPRSTQPTRRTGVALAACAFALPPVGPELTLDIQLTPAGAFRPSDGREMSVPAWHIDQAVAARVMERFNARLNPPVVDYEHQTLHKETNGQPAPAAAWMRALQWRDSGLWASVELTSRAAELIQAGEYRYVSPVFRYDENTGDVLAIEMAAFTNNPAIDGMEPLARRAAATFGSSDPDKDHSMNPLLKAILAALALPETTTEEQAIAACSALRPKLDTLDTLATTLGTAPEGAVAACSALKARAAGAPDPAKYVPVDVVELIKGQLAALSAENTDRKVSELVDQGLADGRLLPAQKDWATDLGRSQLASLTSYLATAHPVAALSATQTGGRQPAGGKDENGLTVDELAICTATGIDPKDFAASKPKA</sequence>
<dbReference type="Proteomes" id="UP000234345">
    <property type="component" value="Unassembled WGS sequence"/>
</dbReference>
<dbReference type="EMBL" id="OCZC01000072">
    <property type="protein sequence ID" value="SOO25365.1"/>
    <property type="molecule type" value="Genomic_DNA"/>
</dbReference>
<feature type="compositionally biased region" description="Polar residues" evidence="1">
    <location>
        <begin position="26"/>
        <end position="36"/>
    </location>
</feature>
<dbReference type="Pfam" id="PF10123">
    <property type="entry name" value="Mu-like_Pro"/>
    <property type="match status" value="1"/>
</dbReference>
<evidence type="ECO:0000313" key="3">
    <source>
        <dbReference type="Proteomes" id="UP000234345"/>
    </source>
</evidence>
<dbReference type="InterPro" id="IPR012106">
    <property type="entry name" value="Phage_Mu_Gp1"/>
</dbReference>
<accession>A0A7Z7J3E1</accession>
<protein>
    <submittedName>
        <fullName evidence="2">Mu-like prophage I protein</fullName>
    </submittedName>
</protein>
<comment type="caution">
    <text evidence="2">The sequence shown here is derived from an EMBL/GenBank/DDBJ whole genome shotgun (WGS) entry which is preliminary data.</text>
</comment>
<dbReference type="AlphaFoldDB" id="A0A7Z7J3E1"/>
<dbReference type="PIRSF" id="PIRSF016624">
    <property type="entry name" value="Mu_prophg_I"/>
    <property type="match status" value="1"/>
</dbReference>
<evidence type="ECO:0000313" key="2">
    <source>
        <dbReference type="EMBL" id="SOO25365.1"/>
    </source>
</evidence>
<gene>
    <name evidence="2" type="ORF">XFF6991_450041</name>
</gene>
<name>A0A7Z7J3E1_XANCH</name>